<evidence type="ECO:0000313" key="1">
    <source>
        <dbReference type="EMBL" id="ADV48154.1"/>
    </source>
</evidence>
<evidence type="ECO:0008006" key="3">
    <source>
        <dbReference type="Google" id="ProtNLM"/>
    </source>
</evidence>
<organism evidence="1 2">
    <name type="scientific">Cellulophaga algicola (strain DSM 14237 / IC166 / ACAM 630)</name>
    <dbReference type="NCBI Taxonomy" id="688270"/>
    <lineage>
        <taxon>Bacteria</taxon>
        <taxon>Pseudomonadati</taxon>
        <taxon>Bacteroidota</taxon>
        <taxon>Flavobacteriia</taxon>
        <taxon>Flavobacteriales</taxon>
        <taxon>Flavobacteriaceae</taxon>
        <taxon>Cellulophaga</taxon>
    </lineage>
</organism>
<dbReference type="SUPFAM" id="SSF53067">
    <property type="entry name" value="Actin-like ATPase domain"/>
    <property type="match status" value="1"/>
</dbReference>
<dbReference type="RefSeq" id="WP_013549643.1">
    <property type="nucleotide sequence ID" value="NC_014934.1"/>
</dbReference>
<dbReference type="STRING" id="688270.Celal_0824"/>
<dbReference type="Proteomes" id="UP000008634">
    <property type="component" value="Chromosome"/>
</dbReference>
<keyword evidence="2" id="KW-1185">Reference proteome</keyword>
<reference evidence="1 2" key="1">
    <citation type="journal article" date="2010" name="Stand. Genomic Sci.">
        <title>Complete genome sequence of Cellulophaga algicola type strain (IC166).</title>
        <authorList>
            <person name="Abt B."/>
            <person name="Lu M."/>
            <person name="Misra M."/>
            <person name="Han C."/>
            <person name="Nolan M."/>
            <person name="Lucas S."/>
            <person name="Hammon N."/>
            <person name="Deshpande S."/>
            <person name="Cheng J.F."/>
            <person name="Tapia R."/>
            <person name="Goodwin L."/>
            <person name="Pitluck S."/>
            <person name="Liolios K."/>
            <person name="Pagani I."/>
            <person name="Ivanova N."/>
            <person name="Mavromatis K."/>
            <person name="Ovchinikova G."/>
            <person name="Pati A."/>
            <person name="Chen A."/>
            <person name="Palaniappan K."/>
            <person name="Land M."/>
            <person name="Hauser L."/>
            <person name="Chang Y.J."/>
            <person name="Jeffries C.D."/>
            <person name="Detter J.C."/>
            <person name="Brambilla E."/>
            <person name="Rohde M."/>
            <person name="Tindall B.J."/>
            <person name="Goker M."/>
            <person name="Woyke T."/>
            <person name="Bristow J."/>
            <person name="Eisen J.A."/>
            <person name="Markowitz V."/>
            <person name="Hugenholtz P."/>
            <person name="Kyrpides N.C."/>
            <person name="Klenk H.P."/>
            <person name="Lapidus A."/>
        </authorList>
    </citation>
    <scope>NUCLEOTIDE SEQUENCE [LARGE SCALE GENOMIC DNA]</scope>
    <source>
        <strain evidence="2">DSM 14237 / IC166 / ACAM 630</strain>
    </source>
</reference>
<dbReference type="EMBL" id="CP002453">
    <property type="protein sequence ID" value="ADV48154.1"/>
    <property type="molecule type" value="Genomic_DNA"/>
</dbReference>
<dbReference type="AlphaFoldDB" id="E6XEV2"/>
<proteinExistence type="predicted"/>
<accession>E6XEV2</accession>
<name>E6XEV2_CELAD</name>
<dbReference type="eggNOG" id="COG0849">
    <property type="taxonomic scope" value="Bacteria"/>
</dbReference>
<dbReference type="KEGG" id="cao:Celal_0824"/>
<sequence length="1117" mass="128160">MAKVFRFHEGNDLYDWQLSNPLNDKAIAAIEDPNGEHATREITSIPSPFARIDLVRTAFGVVANTEAEGDSIHHKMVSDALDVGQIFFNYEKFKDKIEIISWNPRNDLNNLLQSTHPTHRLLGESLRLYFDQDAVAYNFSYDSKLYLINFKDGVNPINIIGGTSPASLFFTSANSFDLSFGEGLDIFLDEEYCPLHKRDPEYIKYLFALKNVIPDFTKKFKYVDDYLSSIFSLLAPELSTEIKNLSPDFFNSLSILNIDGGGELVEILNVPLKKGKDKIEKIKESDFLISPEYATTEEFLPLILPNEVFSGTLNYVTDNWKNTDKAPYYNSNTLTSRILPFDGNKYPYLTISDLLEPVIIRTEFPIDDFYFENGSYMGDKSFLLPLKPLFFKYFSTASLKSMINGEKRFELKALQSGSVEAILRIPIQDGHHVTFRRVYYSLVNQAHKPDYNEEKNKGAVIENRINVAITPFYKFPDTLVPEYNVAFYDADYIPLLQQNTFNFSFYTAKNQKINVMPPVQRRYKQEENISMVSSVVNENFNYIQVKHDFAAGIIIPFFDNSVHSGVSQFSFAIDFGTTNTHIEYSVDNAIPQPFELLKNERNHCGRLIDDTKFDESYLKLSKDDLLPEEIGNGSTYEMPQRTAISYHTKTDFNKPLFSMANINIPFKYERYAFALNTEVKTNLKWNTDDSSSIVMQQFFEQLVKMIRNKVLLNNGNTDKIRIIWSYPASMLGYELARLEGKWTTIIHKYLGEKVKIQKVCESLTPFYYYINAEGIPSFTPVVSIDIGGGTSDVAVYKDDRPILFSSYKFAGDAIFGDNFKRNININGFVKKYYPKLTTIISANKEVSLNSILASIKSKNNSNDVINALFSLENNKQLRDKKIPISFLDLLKEDAEMKIIFLLFYVSQIYHVAQLLKVKRIEVPSTFIFSGTASKLLGIVDSSTNKLILKKLVKLVFVHVYELDKNPEIEIILPKNPKELASKGGIYFNPDDEIDLKKIKEILLSEDVLLTKDSNFNYGNVHELEKNVLLTYDGFLKFFFDMNKEIPFRDTFGIEKDVFDFTRNFLMTKKQDALKMGIQNKLSEIKQHHEEEIGESLFFYPLVGSLGALAYELTTRNK</sequence>
<dbReference type="HOGENOM" id="CLU_278452_0_0_10"/>
<gene>
    <name evidence="1" type="ordered locus">Celal_0824</name>
</gene>
<protein>
    <recommendedName>
        <fullName evidence="3">Ppx/GppA phosphatase domain-containing protein</fullName>
    </recommendedName>
</protein>
<evidence type="ECO:0000313" key="2">
    <source>
        <dbReference type="Proteomes" id="UP000008634"/>
    </source>
</evidence>
<dbReference type="OrthoDB" id="1028138at2"/>
<dbReference type="InterPro" id="IPR043129">
    <property type="entry name" value="ATPase_NBD"/>
</dbReference>